<evidence type="ECO:0000313" key="2">
    <source>
        <dbReference type="Proteomes" id="UP000230423"/>
    </source>
</evidence>
<proteinExistence type="predicted"/>
<organism evidence="1 2">
    <name type="scientific">Teladorsagia circumcincta</name>
    <name type="common">Brown stomach worm</name>
    <name type="synonym">Ostertagia circumcincta</name>
    <dbReference type="NCBI Taxonomy" id="45464"/>
    <lineage>
        <taxon>Eukaryota</taxon>
        <taxon>Metazoa</taxon>
        <taxon>Ecdysozoa</taxon>
        <taxon>Nematoda</taxon>
        <taxon>Chromadorea</taxon>
        <taxon>Rhabditida</taxon>
        <taxon>Rhabditina</taxon>
        <taxon>Rhabditomorpha</taxon>
        <taxon>Strongyloidea</taxon>
        <taxon>Trichostrongylidae</taxon>
        <taxon>Teladorsagia</taxon>
    </lineage>
</organism>
<sequence>MLRKSNSVSVQECHLKPSLRDVYEQFLRKANPDLIWHDTMSSHALQEIEKPGTFVKKGSHYVKYGATRVFEKGSQLPMEKKVLQTLYKMVKYWRKVGHLNNGLHKKKPPQSRENGSKLGSTFVAEVFVLHIEDLS</sequence>
<dbReference type="AlphaFoldDB" id="A0A2G9UYN8"/>
<reference evidence="1 2" key="1">
    <citation type="submission" date="2015-09" db="EMBL/GenBank/DDBJ databases">
        <title>Draft genome of the parasitic nematode Teladorsagia circumcincta isolate WARC Sus (inbred).</title>
        <authorList>
            <person name="Mitreva M."/>
        </authorList>
    </citation>
    <scope>NUCLEOTIDE SEQUENCE [LARGE SCALE GENOMIC DNA]</scope>
    <source>
        <strain evidence="1 2">S</strain>
    </source>
</reference>
<evidence type="ECO:0000313" key="1">
    <source>
        <dbReference type="EMBL" id="PIO75347.1"/>
    </source>
</evidence>
<gene>
    <name evidence="1" type="ORF">TELCIR_02611</name>
</gene>
<dbReference type="EMBL" id="KZ345151">
    <property type="protein sequence ID" value="PIO75347.1"/>
    <property type="molecule type" value="Genomic_DNA"/>
</dbReference>
<accession>A0A2G9UYN8</accession>
<name>A0A2G9UYN8_TELCI</name>
<protein>
    <submittedName>
        <fullName evidence="1">Uncharacterized protein</fullName>
    </submittedName>
</protein>
<keyword evidence="2" id="KW-1185">Reference proteome</keyword>
<dbReference type="Proteomes" id="UP000230423">
    <property type="component" value="Unassembled WGS sequence"/>
</dbReference>